<dbReference type="GO" id="GO:0008982">
    <property type="term" value="F:protein-N(PI)-phosphohistidine-sugar phosphotransferase activity"/>
    <property type="evidence" value="ECO:0007669"/>
    <property type="project" value="InterPro"/>
</dbReference>
<evidence type="ECO:0000256" key="1">
    <source>
        <dbReference type="ARBA" id="ARBA00022737"/>
    </source>
</evidence>
<comment type="caution">
    <text evidence="7">The sequence shown here is derived from an EMBL/GenBank/DDBJ whole genome shotgun (WGS) entry which is preliminary data.</text>
</comment>
<evidence type="ECO:0000256" key="3">
    <source>
        <dbReference type="ARBA" id="ARBA00023159"/>
    </source>
</evidence>
<dbReference type="CDD" id="cd05568">
    <property type="entry name" value="PTS_IIB_bgl_like"/>
    <property type="match status" value="1"/>
</dbReference>
<dbReference type="InterPro" id="IPR036390">
    <property type="entry name" value="WH_DNA-bd_sf"/>
</dbReference>
<dbReference type="SUPFAM" id="SSF46785">
    <property type="entry name" value="Winged helix' DNA-binding domain"/>
    <property type="match status" value="1"/>
</dbReference>
<dbReference type="InterPro" id="IPR007737">
    <property type="entry name" value="Mga_HTH"/>
</dbReference>
<keyword evidence="3" id="KW-0010">Activator</keyword>
<keyword evidence="1" id="KW-0677">Repeat</keyword>
<evidence type="ECO:0000259" key="5">
    <source>
        <dbReference type="PROSITE" id="PS51099"/>
    </source>
</evidence>
<sequence length="513" mass="58608">MREERFFTVLKILLEQEGFVTVDRLALDVGVSPKTIRLDLLRLEEWLAGRKLTLVKKTGQGVLLEGSIQKKLEIRQEIRQEGKGEEDFSPQSRVHAIAMMLLARGEEVWVHELAENLYASRATIQHDLKWVTELLSKYKIELLRKKNRGLTVEGKERRIRTCLADLLLNSPEVKNLRDLVVGVDDLKDEDRPFSSLSLTAADARKFLSTLQSAEHPFLSGLPLQAFITVFLMTAISYLRYTQGHGVELSPEFMASLAEEPFYEEVEKMAEKIKEGYGVTLPEVEKRFLQVYFVSQTSSGFHVRRDEEEARWLAQNLADQWEKALHLELKDKPLLLRSLTIHLIPCITRFRHGIYVENPILGEIKKLHRQTYRIVEESRSLLEERYGTAVSEDELGFLTLHLAAALDRMKEPLKTLLVSHVGLGAQNLLEERLTREIPEIAVTDRANAFTVHDRTLSDYEVILSTMALKLSGNPPVIQISPLLHNTDIPAIRNLLKPLFDAKNDPRGKKRSAKS</sequence>
<dbReference type="Gene3D" id="1.10.1790.10">
    <property type="entry name" value="PRD domain"/>
    <property type="match status" value="1"/>
</dbReference>
<feature type="domain" description="PRD" evidence="6">
    <location>
        <begin position="304"/>
        <end position="411"/>
    </location>
</feature>
<keyword evidence="4" id="KW-0804">Transcription</keyword>
<protein>
    <submittedName>
        <fullName evidence="7">Transcription antiterminator</fullName>
    </submittedName>
</protein>
<keyword evidence="2" id="KW-0805">Transcription regulation</keyword>
<proteinExistence type="predicted"/>
<name>A0A941CNT7_9CLOT</name>
<dbReference type="SUPFAM" id="SSF63520">
    <property type="entry name" value="PTS-regulatory domain, PRD"/>
    <property type="match status" value="1"/>
</dbReference>
<dbReference type="InterPro" id="IPR011608">
    <property type="entry name" value="PRD"/>
</dbReference>
<dbReference type="Gene3D" id="1.10.10.10">
    <property type="entry name" value="Winged helix-like DNA-binding domain superfamily/Winged helix DNA-binding domain"/>
    <property type="match status" value="1"/>
</dbReference>
<evidence type="ECO:0000313" key="8">
    <source>
        <dbReference type="Proteomes" id="UP000675379"/>
    </source>
</evidence>
<dbReference type="EMBL" id="JAGSCS010000006">
    <property type="protein sequence ID" value="MBR0576022.1"/>
    <property type="molecule type" value="Genomic_DNA"/>
</dbReference>
<dbReference type="InterPro" id="IPR013196">
    <property type="entry name" value="HTH_11"/>
</dbReference>
<evidence type="ECO:0000256" key="2">
    <source>
        <dbReference type="ARBA" id="ARBA00023015"/>
    </source>
</evidence>
<dbReference type="AlphaFoldDB" id="A0A941CNT7"/>
<keyword evidence="8" id="KW-1185">Reference proteome</keyword>
<dbReference type="PROSITE" id="PS51372">
    <property type="entry name" value="PRD_2"/>
    <property type="match status" value="1"/>
</dbReference>
<feature type="domain" description="PTS EIIB type-2" evidence="5">
    <location>
        <begin position="412"/>
        <end position="502"/>
    </location>
</feature>
<dbReference type="Proteomes" id="UP000675379">
    <property type="component" value="Unassembled WGS sequence"/>
</dbReference>
<evidence type="ECO:0000256" key="4">
    <source>
        <dbReference type="ARBA" id="ARBA00023163"/>
    </source>
</evidence>
<dbReference type="PANTHER" id="PTHR30185:SF18">
    <property type="entry name" value="TRANSCRIPTIONAL REGULATOR MTLR"/>
    <property type="match status" value="1"/>
</dbReference>
<dbReference type="PANTHER" id="PTHR30185">
    <property type="entry name" value="CRYPTIC BETA-GLUCOSIDE BGL OPERON ANTITERMINATOR"/>
    <property type="match status" value="1"/>
</dbReference>
<dbReference type="InterPro" id="IPR036634">
    <property type="entry name" value="PRD_sf"/>
</dbReference>
<evidence type="ECO:0000313" key="7">
    <source>
        <dbReference type="EMBL" id="MBR0576022.1"/>
    </source>
</evidence>
<dbReference type="Pfam" id="PF00874">
    <property type="entry name" value="PRD"/>
    <property type="match status" value="2"/>
</dbReference>
<dbReference type="Pfam" id="PF08279">
    <property type="entry name" value="HTH_11"/>
    <property type="match status" value="1"/>
</dbReference>
<dbReference type="GO" id="GO:0006355">
    <property type="term" value="P:regulation of DNA-templated transcription"/>
    <property type="evidence" value="ECO:0007669"/>
    <property type="project" value="InterPro"/>
</dbReference>
<dbReference type="GO" id="GO:0009401">
    <property type="term" value="P:phosphoenolpyruvate-dependent sugar phosphotransferase system"/>
    <property type="evidence" value="ECO:0007669"/>
    <property type="project" value="InterPro"/>
</dbReference>
<dbReference type="InterPro" id="IPR036388">
    <property type="entry name" value="WH-like_DNA-bd_sf"/>
</dbReference>
<dbReference type="PROSITE" id="PS51099">
    <property type="entry name" value="PTS_EIIB_TYPE_2"/>
    <property type="match status" value="1"/>
</dbReference>
<reference evidence="7" key="1">
    <citation type="submission" date="2021-04" db="EMBL/GenBank/DDBJ databases">
        <title>Proteiniclasticum sedimins sp. nov., an obligate anaerobic bacterium isolated from anaerobic sludge.</title>
        <authorList>
            <person name="Liu J."/>
        </authorList>
    </citation>
    <scope>NUCLEOTIDE SEQUENCE</scope>
    <source>
        <strain evidence="7">BAD-10</strain>
    </source>
</reference>
<dbReference type="RefSeq" id="WP_211800759.1">
    <property type="nucleotide sequence ID" value="NZ_JAGSCS010000006.1"/>
</dbReference>
<dbReference type="InterPro" id="IPR050661">
    <property type="entry name" value="BglG_antiterminators"/>
</dbReference>
<accession>A0A941CNT7</accession>
<evidence type="ECO:0000259" key="6">
    <source>
        <dbReference type="PROSITE" id="PS51372"/>
    </source>
</evidence>
<gene>
    <name evidence="7" type="ORF">KCG48_06665</name>
</gene>
<organism evidence="7 8">
    <name type="scientific">Proteiniclasticum sediminis</name>
    <dbReference type="NCBI Taxonomy" id="2804028"/>
    <lineage>
        <taxon>Bacteria</taxon>
        <taxon>Bacillati</taxon>
        <taxon>Bacillota</taxon>
        <taxon>Clostridia</taxon>
        <taxon>Eubacteriales</taxon>
        <taxon>Clostridiaceae</taxon>
        <taxon>Proteiniclasticum</taxon>
    </lineage>
</organism>
<dbReference type="InterPro" id="IPR013011">
    <property type="entry name" value="PTS_EIIB_2"/>
</dbReference>
<dbReference type="Pfam" id="PF05043">
    <property type="entry name" value="Mga"/>
    <property type="match status" value="1"/>
</dbReference>